<keyword evidence="2" id="KW-1185">Reference proteome</keyword>
<organism evidence="1 2">
    <name type="scientific">Caerostris extrusa</name>
    <name type="common">Bark spider</name>
    <name type="synonym">Caerostris bankana</name>
    <dbReference type="NCBI Taxonomy" id="172846"/>
    <lineage>
        <taxon>Eukaryota</taxon>
        <taxon>Metazoa</taxon>
        <taxon>Ecdysozoa</taxon>
        <taxon>Arthropoda</taxon>
        <taxon>Chelicerata</taxon>
        <taxon>Arachnida</taxon>
        <taxon>Araneae</taxon>
        <taxon>Araneomorphae</taxon>
        <taxon>Entelegynae</taxon>
        <taxon>Araneoidea</taxon>
        <taxon>Araneidae</taxon>
        <taxon>Caerostris</taxon>
    </lineage>
</organism>
<reference evidence="1 2" key="1">
    <citation type="submission" date="2021-06" db="EMBL/GenBank/DDBJ databases">
        <title>Caerostris extrusa draft genome.</title>
        <authorList>
            <person name="Kono N."/>
            <person name="Arakawa K."/>
        </authorList>
    </citation>
    <scope>NUCLEOTIDE SEQUENCE [LARGE SCALE GENOMIC DNA]</scope>
</reference>
<sequence length="138" mass="15156">MGGEGEKKGKRRPQTGFVIGTDGFDVKNLFPSVFKPVEKEISSLSSDVLFHPSHILASLIAGRKQTPFSTLLAGSNCFLHRISCTRLPAGQGCVSPWGLRSERDAPSFLRARRHKFAIKLRRGIDAVDKACRARPVPL</sequence>
<dbReference type="EMBL" id="BPLR01020284">
    <property type="protein sequence ID" value="GIX76844.1"/>
    <property type="molecule type" value="Genomic_DNA"/>
</dbReference>
<proteinExistence type="predicted"/>
<evidence type="ECO:0000313" key="1">
    <source>
        <dbReference type="EMBL" id="GIX76844.1"/>
    </source>
</evidence>
<dbReference type="Proteomes" id="UP001054945">
    <property type="component" value="Unassembled WGS sequence"/>
</dbReference>
<evidence type="ECO:0000313" key="2">
    <source>
        <dbReference type="Proteomes" id="UP001054945"/>
    </source>
</evidence>
<accession>A0AAV4N0Q0</accession>
<dbReference type="AlphaFoldDB" id="A0AAV4N0Q0"/>
<gene>
    <name evidence="1" type="ORF">CEXT_318351</name>
</gene>
<name>A0AAV4N0Q0_CAEEX</name>
<comment type="caution">
    <text evidence="1">The sequence shown here is derived from an EMBL/GenBank/DDBJ whole genome shotgun (WGS) entry which is preliminary data.</text>
</comment>
<protein>
    <submittedName>
        <fullName evidence="1">Uncharacterized protein</fullName>
    </submittedName>
</protein>